<dbReference type="EMBL" id="CP001337">
    <property type="protein sequence ID" value="ACL24355.1"/>
    <property type="molecule type" value="Genomic_DNA"/>
</dbReference>
<organism evidence="14 15">
    <name type="scientific">Chloroflexus aggregans (strain MD-66 / DSM 9485)</name>
    <dbReference type="NCBI Taxonomy" id="326427"/>
    <lineage>
        <taxon>Bacteria</taxon>
        <taxon>Bacillati</taxon>
        <taxon>Chloroflexota</taxon>
        <taxon>Chloroflexia</taxon>
        <taxon>Chloroflexales</taxon>
        <taxon>Chloroflexineae</taxon>
        <taxon>Chloroflexaceae</taxon>
        <taxon>Chloroflexus</taxon>
    </lineage>
</organism>
<evidence type="ECO:0000256" key="7">
    <source>
        <dbReference type="ARBA" id="ARBA00022777"/>
    </source>
</evidence>
<dbReference type="GO" id="GO:0005886">
    <property type="term" value="C:plasma membrane"/>
    <property type="evidence" value="ECO:0007669"/>
    <property type="project" value="TreeGrafter"/>
</dbReference>
<dbReference type="SMART" id="SM00046">
    <property type="entry name" value="DAGKc"/>
    <property type="match status" value="1"/>
</dbReference>
<dbReference type="STRING" id="326427.Cagg_1448"/>
<evidence type="ECO:0000256" key="2">
    <source>
        <dbReference type="ARBA" id="ARBA00005983"/>
    </source>
</evidence>
<dbReference type="OrthoDB" id="142078at2"/>
<dbReference type="Proteomes" id="UP000002508">
    <property type="component" value="Chromosome"/>
</dbReference>
<dbReference type="PANTHER" id="PTHR12358:SF106">
    <property type="entry name" value="LIPID KINASE YEGS"/>
    <property type="match status" value="1"/>
</dbReference>
<keyword evidence="12" id="KW-1208">Phospholipid metabolism</keyword>
<dbReference type="GO" id="GO:0046872">
    <property type="term" value="F:metal ion binding"/>
    <property type="evidence" value="ECO:0007669"/>
    <property type="project" value="UniProtKB-KW"/>
</dbReference>
<evidence type="ECO:0000256" key="9">
    <source>
        <dbReference type="ARBA" id="ARBA00022842"/>
    </source>
</evidence>
<keyword evidence="8" id="KW-0067">ATP-binding</keyword>
<dbReference type="Pfam" id="PF19279">
    <property type="entry name" value="YegS_C"/>
    <property type="match status" value="1"/>
</dbReference>
<dbReference type="InterPro" id="IPR016064">
    <property type="entry name" value="NAD/diacylglycerol_kinase_sf"/>
</dbReference>
<comment type="similarity">
    <text evidence="2">Belongs to the diacylglycerol/lipid kinase family.</text>
</comment>
<dbReference type="HOGENOM" id="CLU_045532_2_1_0"/>
<dbReference type="Gene3D" id="3.40.50.10330">
    <property type="entry name" value="Probable inorganic polyphosphate/atp-NAD kinase, domain 1"/>
    <property type="match status" value="1"/>
</dbReference>
<evidence type="ECO:0000256" key="4">
    <source>
        <dbReference type="ARBA" id="ARBA00022679"/>
    </source>
</evidence>
<keyword evidence="11" id="KW-0594">Phospholipid biosynthesis</keyword>
<accession>B8G965</accession>
<dbReference type="GO" id="GO:0005524">
    <property type="term" value="F:ATP binding"/>
    <property type="evidence" value="ECO:0007669"/>
    <property type="project" value="UniProtKB-KW"/>
</dbReference>
<keyword evidence="10" id="KW-0443">Lipid metabolism</keyword>
<evidence type="ECO:0000256" key="12">
    <source>
        <dbReference type="ARBA" id="ARBA00023264"/>
    </source>
</evidence>
<dbReference type="GO" id="GO:0008654">
    <property type="term" value="P:phospholipid biosynthetic process"/>
    <property type="evidence" value="ECO:0007669"/>
    <property type="project" value="UniProtKB-KW"/>
</dbReference>
<dbReference type="Pfam" id="PF00781">
    <property type="entry name" value="DAGK_cat"/>
    <property type="match status" value="1"/>
</dbReference>
<dbReference type="InterPro" id="IPR001206">
    <property type="entry name" value="Diacylglycerol_kinase_cat_dom"/>
</dbReference>
<keyword evidence="9" id="KW-0460">Magnesium</keyword>
<evidence type="ECO:0000256" key="10">
    <source>
        <dbReference type="ARBA" id="ARBA00023098"/>
    </source>
</evidence>
<dbReference type="NCBIfam" id="TIGR00147">
    <property type="entry name" value="YegS/Rv2252/BmrU family lipid kinase"/>
    <property type="match status" value="1"/>
</dbReference>
<dbReference type="InterPro" id="IPR017438">
    <property type="entry name" value="ATP-NAD_kinase_N"/>
</dbReference>
<dbReference type="InterPro" id="IPR005218">
    <property type="entry name" value="Diacylglycerol/lipid_kinase"/>
</dbReference>
<keyword evidence="6" id="KW-0547">Nucleotide-binding</keyword>
<dbReference type="Gene3D" id="2.60.200.40">
    <property type="match status" value="1"/>
</dbReference>
<dbReference type="GO" id="GO:0004143">
    <property type="term" value="F:ATP-dependent diacylglycerol kinase activity"/>
    <property type="evidence" value="ECO:0007669"/>
    <property type="project" value="TreeGrafter"/>
</dbReference>
<evidence type="ECO:0000256" key="3">
    <source>
        <dbReference type="ARBA" id="ARBA00022516"/>
    </source>
</evidence>
<keyword evidence="3" id="KW-0444">Lipid biosynthesis</keyword>
<keyword evidence="7 14" id="KW-0418">Kinase</keyword>
<dbReference type="RefSeq" id="WP_015940214.1">
    <property type="nucleotide sequence ID" value="NC_011831.1"/>
</dbReference>
<dbReference type="KEGG" id="cag:Cagg_1448"/>
<dbReference type="eggNOG" id="COG1597">
    <property type="taxonomic scope" value="Bacteria"/>
</dbReference>
<evidence type="ECO:0000313" key="14">
    <source>
        <dbReference type="EMBL" id="ACL24355.1"/>
    </source>
</evidence>
<dbReference type="SUPFAM" id="SSF111331">
    <property type="entry name" value="NAD kinase/diacylglycerol kinase-like"/>
    <property type="match status" value="1"/>
</dbReference>
<dbReference type="AlphaFoldDB" id="B8G965"/>
<keyword evidence="5" id="KW-0479">Metal-binding</keyword>
<proteinExistence type="inferred from homology"/>
<keyword evidence="15" id="KW-1185">Reference proteome</keyword>
<feature type="domain" description="DAGKc" evidence="13">
    <location>
        <begin position="1"/>
        <end position="129"/>
    </location>
</feature>
<dbReference type="InterPro" id="IPR050187">
    <property type="entry name" value="Lipid_Phosphate_FormReg"/>
</dbReference>
<evidence type="ECO:0000256" key="5">
    <source>
        <dbReference type="ARBA" id="ARBA00022723"/>
    </source>
</evidence>
<protein>
    <submittedName>
        <fullName evidence="14">Diacylglycerol kinase catalytic region</fullName>
    </submittedName>
</protein>
<sequence>MRTLIVFNPTAGHAEQLEAELEAAAQVWREHGWSVELQPTNGPGDGQRLARQAVDCGYDLVVAAGGDGTINEVVNGLVGSQTMLATLPLGTMNVWARELGLPLQPRAAAQTMLGWSPRSIDVGRAGERYFLLMAGIGFDAAITANIRPAEKRRFGALAYVARGIEEVIRIRGTRANLFLDGRRIKARVLMIVIGNSQLYGGLVKITHRASIDDGLLDVCVIKGDNGLNAIGHLIAILRRRFSLNPDIAYYRAHEIEVITRPPLPVQVDGDPIGTTPMRFTVVPAALRALLPSELPDDLIQQPPPSARRWPQRLLAWLRRRVEEEA</sequence>
<evidence type="ECO:0000256" key="1">
    <source>
        <dbReference type="ARBA" id="ARBA00001946"/>
    </source>
</evidence>
<comment type="cofactor">
    <cofactor evidence="1">
        <name>Mg(2+)</name>
        <dbReference type="ChEBI" id="CHEBI:18420"/>
    </cofactor>
</comment>
<gene>
    <name evidence="14" type="ordered locus">Cagg_1448</name>
</gene>
<evidence type="ECO:0000259" key="13">
    <source>
        <dbReference type="PROSITE" id="PS50146"/>
    </source>
</evidence>
<evidence type="ECO:0000256" key="6">
    <source>
        <dbReference type="ARBA" id="ARBA00022741"/>
    </source>
</evidence>
<reference evidence="14" key="1">
    <citation type="submission" date="2008-12" db="EMBL/GenBank/DDBJ databases">
        <title>Complete sequence of Chloroflexus aggregans DSM 9485.</title>
        <authorList>
            <consortium name="US DOE Joint Genome Institute"/>
            <person name="Lucas S."/>
            <person name="Copeland A."/>
            <person name="Lapidus A."/>
            <person name="Glavina del Rio T."/>
            <person name="Dalin E."/>
            <person name="Tice H."/>
            <person name="Pitluck S."/>
            <person name="Foster B."/>
            <person name="Larimer F."/>
            <person name="Land M."/>
            <person name="Hauser L."/>
            <person name="Kyrpides N."/>
            <person name="Mikhailova N."/>
            <person name="Bryant D."/>
            <person name="Richardson P."/>
        </authorList>
    </citation>
    <scope>NUCLEOTIDE SEQUENCE</scope>
    <source>
        <strain evidence="14">DSM 9485</strain>
    </source>
</reference>
<evidence type="ECO:0000256" key="11">
    <source>
        <dbReference type="ARBA" id="ARBA00023209"/>
    </source>
</evidence>
<evidence type="ECO:0000256" key="8">
    <source>
        <dbReference type="ARBA" id="ARBA00022840"/>
    </source>
</evidence>
<evidence type="ECO:0000313" key="15">
    <source>
        <dbReference type="Proteomes" id="UP000002508"/>
    </source>
</evidence>
<dbReference type="PROSITE" id="PS50146">
    <property type="entry name" value="DAGK"/>
    <property type="match status" value="1"/>
</dbReference>
<dbReference type="InterPro" id="IPR045540">
    <property type="entry name" value="YegS/DAGK_C"/>
</dbReference>
<name>B8G965_CHLAD</name>
<keyword evidence="4" id="KW-0808">Transferase</keyword>
<dbReference type="PANTHER" id="PTHR12358">
    <property type="entry name" value="SPHINGOSINE KINASE"/>
    <property type="match status" value="1"/>
</dbReference>